<gene>
    <name evidence="4" type="ORF">SAMN05421770_101907</name>
</gene>
<name>A0A239ECX4_9BACT</name>
<dbReference type="AlphaFoldDB" id="A0A239ECX4"/>
<organism evidence="4 5">
    <name type="scientific">Granulicella rosea</name>
    <dbReference type="NCBI Taxonomy" id="474952"/>
    <lineage>
        <taxon>Bacteria</taxon>
        <taxon>Pseudomonadati</taxon>
        <taxon>Acidobacteriota</taxon>
        <taxon>Terriglobia</taxon>
        <taxon>Terriglobales</taxon>
        <taxon>Acidobacteriaceae</taxon>
        <taxon>Granulicella</taxon>
    </lineage>
</organism>
<dbReference type="RefSeq" id="WP_176441584.1">
    <property type="nucleotide sequence ID" value="NZ_FZOU01000001.1"/>
</dbReference>
<reference evidence="4 5" key="1">
    <citation type="submission" date="2017-06" db="EMBL/GenBank/DDBJ databases">
        <authorList>
            <person name="Kim H.J."/>
            <person name="Triplett B.A."/>
        </authorList>
    </citation>
    <scope>NUCLEOTIDE SEQUENCE [LARGE SCALE GENOMIC DNA]</scope>
    <source>
        <strain evidence="4 5">DSM 18704</strain>
    </source>
</reference>
<sequence>MLDMANARPYAEELPKATTAGVVVNGHYAPPPTDGEGQLWIRTSAIIQVSASDLYTLWRDFERAPRWKEQIISVTAKGPKISHWVMQAGSETIEWNAEVLADEPGKRIVWSSIDGKFKNAGEVVFDELSNGRGTVVTVLHEFHMGKLAAAWQTLIGRNPKQAVIEDLRRFKALAETGEIPRSSPQPHGDRGFIGERKQALYGESIPVPSEGRPV</sequence>
<dbReference type="InterPro" id="IPR047137">
    <property type="entry name" value="ORF3"/>
</dbReference>
<dbReference type="PANTHER" id="PTHR33824:SF7">
    <property type="entry name" value="POLYKETIDE CYCLASE_DEHYDRASE AND LIPID TRANSPORT SUPERFAMILY PROTEIN"/>
    <property type="match status" value="1"/>
</dbReference>
<dbReference type="InterPro" id="IPR005031">
    <property type="entry name" value="COQ10_START"/>
</dbReference>
<dbReference type="Pfam" id="PF03364">
    <property type="entry name" value="Polyketide_cyc"/>
    <property type="match status" value="1"/>
</dbReference>
<dbReference type="Proteomes" id="UP000198356">
    <property type="component" value="Unassembled WGS sequence"/>
</dbReference>
<accession>A0A239ECX4</accession>
<evidence type="ECO:0000259" key="3">
    <source>
        <dbReference type="Pfam" id="PF03364"/>
    </source>
</evidence>
<dbReference type="CDD" id="cd07817">
    <property type="entry name" value="SRPBCC_8"/>
    <property type="match status" value="1"/>
</dbReference>
<dbReference type="Gene3D" id="3.30.530.20">
    <property type="match status" value="1"/>
</dbReference>
<protein>
    <submittedName>
        <fullName evidence="4">Polyketide cyclase / dehydrase and lipid transport</fullName>
    </submittedName>
</protein>
<dbReference type="SUPFAM" id="SSF55961">
    <property type="entry name" value="Bet v1-like"/>
    <property type="match status" value="1"/>
</dbReference>
<evidence type="ECO:0000313" key="5">
    <source>
        <dbReference type="Proteomes" id="UP000198356"/>
    </source>
</evidence>
<dbReference type="EMBL" id="FZOU01000001">
    <property type="protein sequence ID" value="SNS42359.1"/>
    <property type="molecule type" value="Genomic_DNA"/>
</dbReference>
<evidence type="ECO:0000256" key="2">
    <source>
        <dbReference type="SAM" id="MobiDB-lite"/>
    </source>
</evidence>
<proteinExistence type="inferred from homology"/>
<comment type="similarity">
    <text evidence="1">Belongs to the ribosome association toxin RatA family.</text>
</comment>
<evidence type="ECO:0000313" key="4">
    <source>
        <dbReference type="EMBL" id="SNS42359.1"/>
    </source>
</evidence>
<feature type="domain" description="Coenzyme Q-binding protein COQ10 START" evidence="3">
    <location>
        <begin position="47"/>
        <end position="163"/>
    </location>
</feature>
<keyword evidence="5" id="KW-1185">Reference proteome</keyword>
<feature type="compositionally biased region" description="Basic and acidic residues" evidence="2">
    <location>
        <begin position="187"/>
        <end position="198"/>
    </location>
</feature>
<evidence type="ECO:0000256" key="1">
    <source>
        <dbReference type="ARBA" id="ARBA00008918"/>
    </source>
</evidence>
<feature type="region of interest" description="Disordered" evidence="2">
    <location>
        <begin position="175"/>
        <end position="214"/>
    </location>
</feature>
<dbReference type="InterPro" id="IPR023393">
    <property type="entry name" value="START-like_dom_sf"/>
</dbReference>
<dbReference type="PANTHER" id="PTHR33824">
    <property type="entry name" value="POLYKETIDE CYCLASE/DEHYDRASE AND LIPID TRANSPORT SUPERFAMILY PROTEIN"/>
    <property type="match status" value="1"/>
</dbReference>